<keyword evidence="7" id="KW-1185">Reference proteome</keyword>
<dbReference type="Pfam" id="PF00126">
    <property type="entry name" value="HTH_1"/>
    <property type="match status" value="1"/>
</dbReference>
<gene>
    <name evidence="6" type="primary">dmlR_5</name>
    <name evidence="6" type="ORF">AW08_02864</name>
</gene>
<keyword evidence="3" id="KW-0238">DNA-binding</keyword>
<dbReference type="EMBL" id="JFAX01000018">
    <property type="protein sequence ID" value="EXI65839.1"/>
    <property type="molecule type" value="Genomic_DNA"/>
</dbReference>
<dbReference type="PATRIC" id="fig|1454001.3.peg.2908"/>
<feature type="domain" description="HTH lysR-type" evidence="5">
    <location>
        <begin position="13"/>
        <end position="34"/>
    </location>
</feature>
<dbReference type="PANTHER" id="PTHR30537:SF72">
    <property type="entry name" value="LYSR FAMILY TRANSCRIPTIONAL REGULATOR"/>
    <property type="match status" value="1"/>
</dbReference>
<dbReference type="SUPFAM" id="SSF46785">
    <property type="entry name" value="Winged helix' DNA-binding domain"/>
    <property type="match status" value="1"/>
</dbReference>
<evidence type="ECO:0000256" key="3">
    <source>
        <dbReference type="ARBA" id="ARBA00023125"/>
    </source>
</evidence>
<proteinExistence type="inferred from homology"/>
<dbReference type="FunFam" id="3.40.190.290:FF:000001">
    <property type="entry name" value="Transcriptional regulator, LysR family"/>
    <property type="match status" value="1"/>
</dbReference>
<dbReference type="SUPFAM" id="SSF53850">
    <property type="entry name" value="Periplasmic binding protein-like II"/>
    <property type="match status" value="1"/>
</dbReference>
<dbReference type="STRING" id="1454001.AW08_02864"/>
<protein>
    <submittedName>
        <fullName evidence="6">D-malate degradation protein R</fullName>
    </submittedName>
</protein>
<dbReference type="PANTHER" id="PTHR30537">
    <property type="entry name" value="HTH-TYPE TRANSCRIPTIONAL REGULATOR"/>
    <property type="match status" value="1"/>
</dbReference>
<dbReference type="GO" id="GO:0043565">
    <property type="term" value="F:sequence-specific DNA binding"/>
    <property type="evidence" value="ECO:0007669"/>
    <property type="project" value="TreeGrafter"/>
</dbReference>
<dbReference type="InterPro" id="IPR058163">
    <property type="entry name" value="LysR-type_TF_proteobact-type"/>
</dbReference>
<dbReference type="PROSITE" id="PS50931">
    <property type="entry name" value="HTH_LYSR"/>
    <property type="match status" value="1"/>
</dbReference>
<comment type="similarity">
    <text evidence="1">Belongs to the LysR transcriptional regulatory family.</text>
</comment>
<dbReference type="InterPro" id="IPR005119">
    <property type="entry name" value="LysR_subst-bd"/>
</dbReference>
<evidence type="ECO:0000259" key="5">
    <source>
        <dbReference type="PROSITE" id="PS50931"/>
    </source>
</evidence>
<dbReference type="Gene3D" id="1.10.10.10">
    <property type="entry name" value="Winged helix-like DNA-binding domain superfamily/Winged helix DNA-binding domain"/>
    <property type="match status" value="1"/>
</dbReference>
<dbReference type="Gene3D" id="3.40.190.290">
    <property type="match status" value="1"/>
</dbReference>
<dbReference type="InterPro" id="IPR000847">
    <property type="entry name" value="LysR_HTH_N"/>
</dbReference>
<dbReference type="AlphaFoldDB" id="A0A011PHU7"/>
<dbReference type="InterPro" id="IPR036388">
    <property type="entry name" value="WH-like_DNA-bd_sf"/>
</dbReference>
<dbReference type="Proteomes" id="UP000020218">
    <property type="component" value="Unassembled WGS sequence"/>
</dbReference>
<dbReference type="GO" id="GO:0006351">
    <property type="term" value="P:DNA-templated transcription"/>
    <property type="evidence" value="ECO:0007669"/>
    <property type="project" value="TreeGrafter"/>
</dbReference>
<evidence type="ECO:0000256" key="1">
    <source>
        <dbReference type="ARBA" id="ARBA00009437"/>
    </source>
</evidence>
<dbReference type="InterPro" id="IPR036390">
    <property type="entry name" value="WH_DNA-bd_sf"/>
</dbReference>
<accession>A0A011PHU7</accession>
<sequence length="281" mass="30799">MVSDRGRRSVWPRQIEESLGVKLFHRTTRQVRPTADGERLFERCRRVLEEVEALQSEAAGTRGAPAGLLRVDLPIVYGRRVVLPVLARLLERHPALQLDLRLHDAYTDLIREGIDLAVRVGTLSDSRLVARRFSEQSLLLCASPAYLREHGVPRTIDDLARHHAVVHRLPTSGRLRSWVFASDGTRRERDPRSRVQVNDGDGVVQGACLGLGLVQVPDHMVADEIASGRLVEVLSSCRAPAEPISAVYPSGRLVPPRVRAAIDALLTLGNAAAGASAEPGN</sequence>
<keyword evidence="4" id="KW-0804">Transcription</keyword>
<keyword evidence="2" id="KW-0805">Transcription regulation</keyword>
<evidence type="ECO:0000256" key="2">
    <source>
        <dbReference type="ARBA" id="ARBA00023015"/>
    </source>
</evidence>
<name>A0A011PHU7_9PROT</name>
<comment type="caution">
    <text evidence="6">The sequence shown here is derived from an EMBL/GenBank/DDBJ whole genome shotgun (WGS) entry which is preliminary data.</text>
</comment>
<organism evidence="6 7">
    <name type="scientific">Candidatus Accumulibacter adjunctus</name>
    <dbReference type="NCBI Taxonomy" id="1454001"/>
    <lineage>
        <taxon>Bacteria</taxon>
        <taxon>Pseudomonadati</taxon>
        <taxon>Pseudomonadota</taxon>
        <taxon>Betaproteobacteria</taxon>
        <taxon>Candidatus Accumulibacter</taxon>
    </lineage>
</organism>
<evidence type="ECO:0000313" key="6">
    <source>
        <dbReference type="EMBL" id="EXI65839.1"/>
    </source>
</evidence>
<dbReference type="Pfam" id="PF03466">
    <property type="entry name" value="LysR_substrate"/>
    <property type="match status" value="1"/>
</dbReference>
<dbReference type="CDD" id="cd08422">
    <property type="entry name" value="PBP2_CrgA_like"/>
    <property type="match status" value="1"/>
</dbReference>
<reference evidence="6" key="1">
    <citation type="submission" date="2014-02" db="EMBL/GenBank/DDBJ databases">
        <title>Expanding our view of genomic diversity in Candidatus Accumulibacter clades.</title>
        <authorList>
            <person name="Skennerton C.T."/>
            <person name="Barr J.J."/>
            <person name="Slater F.R."/>
            <person name="Bond P.L."/>
            <person name="Tyson G.W."/>
        </authorList>
    </citation>
    <scope>NUCLEOTIDE SEQUENCE [LARGE SCALE GENOMIC DNA]</scope>
</reference>
<evidence type="ECO:0000256" key="4">
    <source>
        <dbReference type="ARBA" id="ARBA00023163"/>
    </source>
</evidence>
<dbReference type="GO" id="GO:0003700">
    <property type="term" value="F:DNA-binding transcription factor activity"/>
    <property type="evidence" value="ECO:0007669"/>
    <property type="project" value="InterPro"/>
</dbReference>
<evidence type="ECO:0000313" key="7">
    <source>
        <dbReference type="Proteomes" id="UP000020218"/>
    </source>
</evidence>